<accession>A0ACB8RUA8</accession>
<comment type="caution">
    <text evidence="1">The sequence shown here is derived from an EMBL/GenBank/DDBJ whole genome shotgun (WGS) entry which is preliminary data.</text>
</comment>
<organism evidence="1 2">
    <name type="scientific">Auriscalpium vulgare</name>
    <dbReference type="NCBI Taxonomy" id="40419"/>
    <lineage>
        <taxon>Eukaryota</taxon>
        <taxon>Fungi</taxon>
        <taxon>Dikarya</taxon>
        <taxon>Basidiomycota</taxon>
        <taxon>Agaricomycotina</taxon>
        <taxon>Agaricomycetes</taxon>
        <taxon>Russulales</taxon>
        <taxon>Auriscalpiaceae</taxon>
        <taxon>Auriscalpium</taxon>
    </lineage>
</organism>
<gene>
    <name evidence="1" type="ORF">FA95DRAFT_1606089</name>
</gene>
<dbReference type="EMBL" id="MU275905">
    <property type="protein sequence ID" value="KAI0047392.1"/>
    <property type="molecule type" value="Genomic_DNA"/>
</dbReference>
<name>A0ACB8RUA8_9AGAM</name>
<evidence type="ECO:0000313" key="1">
    <source>
        <dbReference type="EMBL" id="KAI0047392.1"/>
    </source>
</evidence>
<evidence type="ECO:0000313" key="2">
    <source>
        <dbReference type="Proteomes" id="UP000814033"/>
    </source>
</evidence>
<keyword evidence="2" id="KW-1185">Reference proteome</keyword>
<reference evidence="1" key="2">
    <citation type="journal article" date="2022" name="New Phytol.">
        <title>Evolutionary transition to the ectomycorrhizal habit in the genomes of a hyperdiverse lineage of mushroom-forming fungi.</title>
        <authorList>
            <person name="Looney B."/>
            <person name="Miyauchi S."/>
            <person name="Morin E."/>
            <person name="Drula E."/>
            <person name="Courty P.E."/>
            <person name="Kohler A."/>
            <person name="Kuo A."/>
            <person name="LaButti K."/>
            <person name="Pangilinan J."/>
            <person name="Lipzen A."/>
            <person name="Riley R."/>
            <person name="Andreopoulos W."/>
            <person name="He G."/>
            <person name="Johnson J."/>
            <person name="Nolan M."/>
            <person name="Tritt A."/>
            <person name="Barry K.W."/>
            <person name="Grigoriev I.V."/>
            <person name="Nagy L.G."/>
            <person name="Hibbett D."/>
            <person name="Henrissat B."/>
            <person name="Matheny P.B."/>
            <person name="Labbe J."/>
            <person name="Martin F.M."/>
        </authorList>
    </citation>
    <scope>NUCLEOTIDE SEQUENCE</scope>
    <source>
        <strain evidence="1">FP105234-sp</strain>
    </source>
</reference>
<protein>
    <submittedName>
        <fullName evidence="1">NAD(P)-binding protein</fullName>
    </submittedName>
</protein>
<reference evidence="1" key="1">
    <citation type="submission" date="2021-02" db="EMBL/GenBank/DDBJ databases">
        <authorList>
            <consortium name="DOE Joint Genome Institute"/>
            <person name="Ahrendt S."/>
            <person name="Looney B.P."/>
            <person name="Miyauchi S."/>
            <person name="Morin E."/>
            <person name="Drula E."/>
            <person name="Courty P.E."/>
            <person name="Chicoki N."/>
            <person name="Fauchery L."/>
            <person name="Kohler A."/>
            <person name="Kuo A."/>
            <person name="Labutti K."/>
            <person name="Pangilinan J."/>
            <person name="Lipzen A."/>
            <person name="Riley R."/>
            <person name="Andreopoulos W."/>
            <person name="He G."/>
            <person name="Johnson J."/>
            <person name="Barry K.W."/>
            <person name="Grigoriev I.V."/>
            <person name="Nagy L."/>
            <person name="Hibbett D."/>
            <person name="Henrissat B."/>
            <person name="Matheny P.B."/>
            <person name="Labbe J."/>
            <person name="Martin F."/>
        </authorList>
    </citation>
    <scope>NUCLEOTIDE SEQUENCE</scope>
    <source>
        <strain evidence="1">FP105234-sp</strain>
    </source>
</reference>
<proteinExistence type="predicted"/>
<dbReference type="Proteomes" id="UP000814033">
    <property type="component" value="Unassembled WGS sequence"/>
</dbReference>
<sequence>MAGKSVLIFGATGQTGGYLLRELLDSSVFTRVGEAGRRLTPLEDLPANATAKLEQKTVDFENIEAAALHEGKWDVVFITMGTSRKSAGSAANFEKIDREYVLNAAKAVKTDGEQRIVYCSTGASNIKSPFLYLRSKALTEQGLADLGYSDTIVFQPGFLRNTKRPDFRPLDLILGPVFTLLSYLPLSLEIGVDKLAKSMCIAGELGSAKLPARAEATKLTWDTNKFTVIGNKGSLLLAN</sequence>